<sequence>MDSRIRHFVSISTAAFALVALVQLVRALTGFAVQLGPYPVPVAASWLIFIAAGALAFWGARMLRRG</sequence>
<organism evidence="2 3">
    <name type="scientific">Luteimonas galliterrae</name>
    <dbReference type="NCBI Taxonomy" id="2940486"/>
    <lineage>
        <taxon>Bacteria</taxon>
        <taxon>Pseudomonadati</taxon>
        <taxon>Pseudomonadota</taxon>
        <taxon>Gammaproteobacteria</taxon>
        <taxon>Lysobacterales</taxon>
        <taxon>Lysobacteraceae</taxon>
        <taxon>Luteimonas</taxon>
    </lineage>
</organism>
<proteinExistence type="predicted"/>
<evidence type="ECO:0000256" key="1">
    <source>
        <dbReference type="SAM" id="Phobius"/>
    </source>
</evidence>
<evidence type="ECO:0000313" key="2">
    <source>
        <dbReference type="EMBL" id="MCL1634118.1"/>
    </source>
</evidence>
<keyword evidence="1" id="KW-1133">Transmembrane helix</keyword>
<dbReference type="EMBL" id="JAMBEP010000001">
    <property type="protein sequence ID" value="MCL1634118.1"/>
    <property type="molecule type" value="Genomic_DNA"/>
</dbReference>
<comment type="caution">
    <text evidence="2">The sequence shown here is derived from an EMBL/GenBank/DDBJ whole genome shotgun (WGS) entry which is preliminary data.</text>
</comment>
<dbReference type="Proteomes" id="UP001431217">
    <property type="component" value="Unassembled WGS sequence"/>
</dbReference>
<keyword evidence="3" id="KW-1185">Reference proteome</keyword>
<keyword evidence="1" id="KW-0812">Transmembrane</keyword>
<accession>A0ABT0MHH1</accession>
<gene>
    <name evidence="2" type="ORF">M2650_05660</name>
</gene>
<evidence type="ECO:0000313" key="3">
    <source>
        <dbReference type="Proteomes" id="UP001431217"/>
    </source>
</evidence>
<protein>
    <submittedName>
        <fullName evidence="2">Uncharacterized protein</fullName>
    </submittedName>
</protein>
<name>A0ABT0MHH1_9GAMM</name>
<feature type="transmembrane region" description="Helical" evidence="1">
    <location>
        <begin position="43"/>
        <end position="60"/>
    </location>
</feature>
<dbReference type="RefSeq" id="WP_249472329.1">
    <property type="nucleotide sequence ID" value="NZ_JAMBEP010000001.1"/>
</dbReference>
<keyword evidence="1" id="KW-0472">Membrane</keyword>
<reference evidence="2 3" key="1">
    <citation type="submission" date="2022-05" db="EMBL/GenBank/DDBJ databases">
        <title>Luteimonas sp. SX5, whole genome shotgun sequencing project.</title>
        <authorList>
            <person name="Zhao G."/>
            <person name="Shen L."/>
        </authorList>
    </citation>
    <scope>NUCLEOTIDE SEQUENCE [LARGE SCALE GENOMIC DNA]</scope>
    <source>
        <strain evidence="2 3">SX5</strain>
    </source>
</reference>